<dbReference type="InterPro" id="IPR029063">
    <property type="entry name" value="SAM-dependent_MTases_sf"/>
</dbReference>
<dbReference type="GO" id="GO:0008168">
    <property type="term" value="F:methyltransferase activity"/>
    <property type="evidence" value="ECO:0007669"/>
    <property type="project" value="UniProtKB-KW"/>
</dbReference>
<name>A0A928TUD0_UNCKA</name>
<protein>
    <submittedName>
        <fullName evidence="1">Class I SAM-dependent methyltransferase</fullName>
    </submittedName>
</protein>
<dbReference type="Proteomes" id="UP000710385">
    <property type="component" value="Unassembled WGS sequence"/>
</dbReference>
<dbReference type="GO" id="GO:0032259">
    <property type="term" value="P:methylation"/>
    <property type="evidence" value="ECO:0007669"/>
    <property type="project" value="UniProtKB-KW"/>
</dbReference>
<dbReference type="SUPFAM" id="SSF53335">
    <property type="entry name" value="S-adenosyl-L-methionine-dependent methyltransferases"/>
    <property type="match status" value="1"/>
</dbReference>
<accession>A0A928TUD0</accession>
<organism evidence="1 2">
    <name type="scientific">candidate division WWE3 bacterium</name>
    <dbReference type="NCBI Taxonomy" id="2053526"/>
    <lineage>
        <taxon>Bacteria</taxon>
        <taxon>Katanobacteria</taxon>
    </lineage>
</organism>
<proteinExistence type="predicted"/>
<comment type="caution">
    <text evidence="1">The sequence shown here is derived from an EMBL/GenBank/DDBJ whole genome shotgun (WGS) entry which is preliminary data.</text>
</comment>
<evidence type="ECO:0000313" key="2">
    <source>
        <dbReference type="Proteomes" id="UP000710385"/>
    </source>
</evidence>
<reference evidence="1" key="1">
    <citation type="submission" date="2020-05" db="EMBL/GenBank/DDBJ databases">
        <title>High-Quality Genomes of Partial-Nitritation/Anammox System by Hierarchical Clustering Based Hybrid Assembly.</title>
        <authorList>
            <person name="Liu L."/>
            <person name="Wang Y."/>
            <person name="Che Y."/>
            <person name="Chen Y."/>
            <person name="Xia Y."/>
            <person name="Luo R."/>
            <person name="Cheng S.H."/>
            <person name="Zheng C."/>
            <person name="Zhang T."/>
        </authorList>
    </citation>
    <scope>NUCLEOTIDE SEQUENCE</scope>
    <source>
        <strain evidence="1">H1_PAT1</strain>
    </source>
</reference>
<dbReference type="Pfam" id="PF13489">
    <property type="entry name" value="Methyltransf_23"/>
    <property type="match status" value="1"/>
</dbReference>
<gene>
    <name evidence="1" type="ORF">HS096_03885</name>
</gene>
<dbReference type="CDD" id="cd02440">
    <property type="entry name" value="AdoMet_MTases"/>
    <property type="match status" value="1"/>
</dbReference>
<dbReference type="EMBL" id="JABTTY010000001">
    <property type="protein sequence ID" value="MBE7525496.1"/>
    <property type="molecule type" value="Genomic_DNA"/>
</dbReference>
<sequence>MDDLNIQVEAKHYFRPRYIHKERWINYWYQLQAIFESKASRILEIGIGNGLVLDTLRKVGIHVETVDIDPSLHPDIVASAVRLPMQNEAYDFVLCAEVLEHLPPDQVKAALEEIFRVTRDCALITLPYAGSCITFTFKIPLLKKSEWILKIPHFWKKHVFDGQHYWEVGKQGFLQKDIQKMVEETGFLVQRMSTHSDDPSHLFVLLKKNHSVS</sequence>
<evidence type="ECO:0000313" key="1">
    <source>
        <dbReference type="EMBL" id="MBE7525496.1"/>
    </source>
</evidence>
<keyword evidence="1" id="KW-0489">Methyltransferase</keyword>
<dbReference type="AlphaFoldDB" id="A0A928TUD0"/>
<keyword evidence="1" id="KW-0808">Transferase</keyword>
<dbReference type="Gene3D" id="3.40.50.150">
    <property type="entry name" value="Vaccinia Virus protein VP39"/>
    <property type="match status" value="1"/>
</dbReference>